<dbReference type="SMART" id="SM00595">
    <property type="entry name" value="MADF"/>
    <property type="match status" value="1"/>
</dbReference>
<evidence type="ECO:0000259" key="1">
    <source>
        <dbReference type="PROSITE" id="PS51029"/>
    </source>
</evidence>
<name>A0AAV0Y772_9HEMI</name>
<reference evidence="2 3" key="1">
    <citation type="submission" date="2023-01" db="EMBL/GenBank/DDBJ databases">
        <authorList>
            <person name="Whitehead M."/>
        </authorList>
    </citation>
    <scope>NUCLEOTIDE SEQUENCE [LARGE SCALE GENOMIC DNA]</scope>
</reference>
<dbReference type="PANTHER" id="PTHR21505">
    <property type="entry name" value="MADF DOMAIN-CONTAINING PROTEIN-RELATED"/>
    <property type="match status" value="1"/>
</dbReference>
<evidence type="ECO:0000313" key="3">
    <source>
        <dbReference type="Proteomes" id="UP001160148"/>
    </source>
</evidence>
<dbReference type="EMBL" id="CARXXK010001562">
    <property type="protein sequence ID" value="CAI6376730.1"/>
    <property type="molecule type" value="Genomic_DNA"/>
</dbReference>
<dbReference type="PROSITE" id="PS51029">
    <property type="entry name" value="MADF"/>
    <property type="match status" value="1"/>
</dbReference>
<gene>
    <name evidence="2" type="ORF">MEUPH1_LOCUS30070</name>
</gene>
<feature type="domain" description="MADF" evidence="1">
    <location>
        <begin position="8"/>
        <end position="103"/>
    </location>
</feature>
<organism evidence="2 3">
    <name type="scientific">Macrosiphum euphorbiae</name>
    <name type="common">potato aphid</name>
    <dbReference type="NCBI Taxonomy" id="13131"/>
    <lineage>
        <taxon>Eukaryota</taxon>
        <taxon>Metazoa</taxon>
        <taxon>Ecdysozoa</taxon>
        <taxon>Arthropoda</taxon>
        <taxon>Hexapoda</taxon>
        <taxon>Insecta</taxon>
        <taxon>Pterygota</taxon>
        <taxon>Neoptera</taxon>
        <taxon>Paraneoptera</taxon>
        <taxon>Hemiptera</taxon>
        <taxon>Sternorrhyncha</taxon>
        <taxon>Aphidomorpha</taxon>
        <taxon>Aphidoidea</taxon>
        <taxon>Aphididae</taxon>
        <taxon>Macrosiphini</taxon>
        <taxon>Macrosiphum</taxon>
    </lineage>
</organism>
<comment type="caution">
    <text evidence="2">The sequence shown here is derived from an EMBL/GenBank/DDBJ whole genome shotgun (WGS) entry which is preliminary data.</text>
</comment>
<sequence>MSHFDVTKFLESYQQHPCLYDKSLPEYKDRERRNQAEDELLKISGLGSIKELRSKVRSIRGAYNNEYRKVKNSMITGSGSDQLYKPKLKWYNYAHTFLRKNTDNEPESETNLVSKLNTS</sequence>
<keyword evidence="3" id="KW-1185">Reference proteome</keyword>
<dbReference type="Pfam" id="PF10545">
    <property type="entry name" value="MADF_DNA_bdg"/>
    <property type="match status" value="1"/>
</dbReference>
<dbReference type="AlphaFoldDB" id="A0AAV0Y772"/>
<evidence type="ECO:0000313" key="2">
    <source>
        <dbReference type="EMBL" id="CAI6376730.1"/>
    </source>
</evidence>
<dbReference type="Proteomes" id="UP001160148">
    <property type="component" value="Unassembled WGS sequence"/>
</dbReference>
<accession>A0AAV0Y772</accession>
<dbReference type="InterPro" id="IPR006578">
    <property type="entry name" value="MADF-dom"/>
</dbReference>
<dbReference type="PANTHER" id="PTHR21505:SF8">
    <property type="entry name" value="DPT-YFP REPRESSOR BY OVEREXPRESSION, ISOFORM D-RELATED"/>
    <property type="match status" value="1"/>
</dbReference>
<proteinExistence type="predicted"/>
<protein>
    <recommendedName>
        <fullName evidence="1">MADF domain-containing protein</fullName>
    </recommendedName>
</protein>